<evidence type="ECO:0008006" key="11">
    <source>
        <dbReference type="Google" id="ProtNLM"/>
    </source>
</evidence>
<comment type="similarity">
    <text evidence="2">Belongs to the complex I NDUFA5 subunit family.</text>
</comment>
<evidence type="ECO:0000256" key="4">
    <source>
        <dbReference type="ARBA" id="ARBA00022660"/>
    </source>
</evidence>
<keyword evidence="10" id="KW-1185">Reference proteome</keyword>
<keyword evidence="5" id="KW-0999">Mitochondrion inner membrane</keyword>
<protein>
    <recommendedName>
        <fullName evidence="11">NADH dehydrogenase [ubiquinone] 1 alpha subcomplex subunit 5</fullName>
    </recommendedName>
</protein>
<keyword evidence="7" id="KW-0496">Mitochondrion</keyword>
<dbReference type="GO" id="GO:0005743">
    <property type="term" value="C:mitochondrial inner membrane"/>
    <property type="evidence" value="ECO:0007669"/>
    <property type="project" value="UniProtKB-SubCell"/>
</dbReference>
<proteinExistence type="inferred from homology"/>
<gene>
    <name evidence="9" type="ORF">BABINDRAFT_160295</name>
</gene>
<evidence type="ECO:0000256" key="7">
    <source>
        <dbReference type="ARBA" id="ARBA00023128"/>
    </source>
</evidence>
<evidence type="ECO:0000313" key="9">
    <source>
        <dbReference type="EMBL" id="ODQ82099.1"/>
    </source>
</evidence>
<evidence type="ECO:0000256" key="1">
    <source>
        <dbReference type="ARBA" id="ARBA00004443"/>
    </source>
</evidence>
<dbReference type="GO" id="GO:0022904">
    <property type="term" value="P:respiratory electron transport chain"/>
    <property type="evidence" value="ECO:0007669"/>
    <property type="project" value="InterPro"/>
</dbReference>
<reference evidence="10" key="1">
    <citation type="submission" date="2016-05" db="EMBL/GenBank/DDBJ databases">
        <title>Comparative genomics of biotechnologically important yeasts.</title>
        <authorList>
            <consortium name="DOE Joint Genome Institute"/>
            <person name="Riley R."/>
            <person name="Haridas S."/>
            <person name="Wolfe K.H."/>
            <person name="Lopes M.R."/>
            <person name="Hittinger C.T."/>
            <person name="Goker M."/>
            <person name="Salamov A."/>
            <person name="Wisecaver J."/>
            <person name="Long T.M."/>
            <person name="Aerts A.L."/>
            <person name="Barry K."/>
            <person name="Choi C."/>
            <person name="Clum A."/>
            <person name="Coughlan A.Y."/>
            <person name="Deshpande S."/>
            <person name="Douglass A.P."/>
            <person name="Hanson S.J."/>
            <person name="Klenk H.-P."/>
            <person name="Labutti K."/>
            <person name="Lapidus A."/>
            <person name="Lindquist E."/>
            <person name="Lipzen A."/>
            <person name="Meier-Kolthoff J.P."/>
            <person name="Ohm R.A."/>
            <person name="Otillar R.P."/>
            <person name="Pangilinan J."/>
            <person name="Peng Y."/>
            <person name="Rokas A."/>
            <person name="Rosa C.A."/>
            <person name="Scheuner C."/>
            <person name="Sibirny A.A."/>
            <person name="Slot J.C."/>
            <person name="Stielow J.B."/>
            <person name="Sun H."/>
            <person name="Kurtzman C.P."/>
            <person name="Blackwell M."/>
            <person name="Grigoriev I.V."/>
            <person name="Jeffries T.W."/>
        </authorList>
    </citation>
    <scope>NUCLEOTIDE SEQUENCE [LARGE SCALE GENOMIC DNA]</scope>
    <source>
        <strain evidence="10">NRRL Y-12698</strain>
    </source>
</reference>
<dbReference type="Pfam" id="PF04716">
    <property type="entry name" value="ETC_C1_NDUFA5"/>
    <property type="match status" value="1"/>
</dbReference>
<dbReference type="STRING" id="984486.A0A1E3QWM8"/>
<evidence type="ECO:0000256" key="3">
    <source>
        <dbReference type="ARBA" id="ARBA00022448"/>
    </source>
</evidence>
<organism evidence="9 10">
    <name type="scientific">Babjeviella inositovora NRRL Y-12698</name>
    <dbReference type="NCBI Taxonomy" id="984486"/>
    <lineage>
        <taxon>Eukaryota</taxon>
        <taxon>Fungi</taxon>
        <taxon>Dikarya</taxon>
        <taxon>Ascomycota</taxon>
        <taxon>Saccharomycotina</taxon>
        <taxon>Pichiomycetes</taxon>
        <taxon>Serinales incertae sedis</taxon>
        <taxon>Babjeviella</taxon>
    </lineage>
</organism>
<dbReference type="GeneID" id="30146005"/>
<dbReference type="OrthoDB" id="286811at2759"/>
<keyword evidence="4" id="KW-0679">Respiratory chain</keyword>
<evidence type="ECO:0000313" key="10">
    <source>
        <dbReference type="Proteomes" id="UP000094336"/>
    </source>
</evidence>
<evidence type="ECO:0000256" key="8">
    <source>
        <dbReference type="ARBA" id="ARBA00023136"/>
    </source>
</evidence>
<dbReference type="EMBL" id="KV454427">
    <property type="protein sequence ID" value="ODQ82099.1"/>
    <property type="molecule type" value="Genomic_DNA"/>
</dbReference>
<dbReference type="Proteomes" id="UP000094336">
    <property type="component" value="Unassembled WGS sequence"/>
</dbReference>
<dbReference type="AlphaFoldDB" id="A0A1E3QWM8"/>
<dbReference type="PANTHER" id="PTHR12653:SF0">
    <property type="entry name" value="NADH DEHYDROGENASE [UBIQUINONE] 1 ALPHA SUBCOMPLEX SUBUNIT 5"/>
    <property type="match status" value="1"/>
</dbReference>
<dbReference type="PANTHER" id="PTHR12653">
    <property type="entry name" value="NADH-UBIQUINONE OXIDOREDUCTASE 13 KD-B SUBUNIT"/>
    <property type="match status" value="1"/>
</dbReference>
<sequence length="152" mass="17638">MRVSATLLRQSIFVPFKKQIQKQVEEVPQIMVKAGSEYEKTGLTGIYQHPNPKPALQALYGMTLDLLQHKFPEYSIYRQSVENLTKQRLAIIENNDITEVIEEKIGNGLIEEVIIQAHDEYELAKDMAEAKCWEDLQDKPLDDQWVYFGKRV</sequence>
<keyword evidence="6" id="KW-0249">Electron transport</keyword>
<comment type="subcellular location">
    <subcellularLocation>
        <location evidence="1">Mitochondrion inner membrane</location>
        <topology evidence="1">Peripheral membrane protein</topology>
        <orientation evidence="1">Matrix side</orientation>
    </subcellularLocation>
</comment>
<evidence type="ECO:0000256" key="6">
    <source>
        <dbReference type="ARBA" id="ARBA00022982"/>
    </source>
</evidence>
<accession>A0A1E3QWM8</accession>
<keyword evidence="8" id="KW-0472">Membrane</keyword>
<evidence type="ECO:0000256" key="5">
    <source>
        <dbReference type="ARBA" id="ARBA00022792"/>
    </source>
</evidence>
<dbReference type="InterPro" id="IPR006806">
    <property type="entry name" value="NDUFA5"/>
</dbReference>
<name>A0A1E3QWM8_9ASCO</name>
<keyword evidence="3" id="KW-0813">Transport</keyword>
<dbReference type="RefSeq" id="XP_018987427.1">
    <property type="nucleotide sequence ID" value="XM_019128152.1"/>
</dbReference>
<evidence type="ECO:0000256" key="2">
    <source>
        <dbReference type="ARBA" id="ARBA00010261"/>
    </source>
</evidence>